<keyword evidence="1" id="KW-0472">Membrane</keyword>
<feature type="transmembrane region" description="Helical" evidence="1">
    <location>
        <begin position="49"/>
        <end position="70"/>
    </location>
</feature>
<dbReference type="AlphaFoldDB" id="A0A9P0W171"/>
<comment type="caution">
    <text evidence="2">The sequence shown here is derived from an EMBL/GenBank/DDBJ whole genome shotgun (WGS) entry which is preliminary data.</text>
</comment>
<accession>A0A9P0W171</accession>
<gene>
    <name evidence="2" type="ORF">CLIB1423_25S00958</name>
</gene>
<dbReference type="OrthoDB" id="4073665at2759"/>
<evidence type="ECO:0000256" key="1">
    <source>
        <dbReference type="SAM" id="Phobius"/>
    </source>
</evidence>
<evidence type="ECO:0000313" key="2">
    <source>
        <dbReference type="EMBL" id="CAH2355379.1"/>
    </source>
</evidence>
<sequence length="93" mass="10346">MLSRSAKSYTPLVSKRFQHAAAPSPAKSTFTNKYNFDLSPPQTHKYWNLYNSSLVFGIGVSVFAFSGYIYGGYFDAVNAASFSKSAIRKPFDK</sequence>
<evidence type="ECO:0000313" key="3">
    <source>
        <dbReference type="Proteomes" id="UP000837801"/>
    </source>
</evidence>
<keyword evidence="1" id="KW-1133">Transmembrane helix</keyword>
<reference evidence="2" key="1">
    <citation type="submission" date="2022-03" db="EMBL/GenBank/DDBJ databases">
        <authorList>
            <person name="Legras J.-L."/>
            <person name="Devillers H."/>
            <person name="Grondin C."/>
        </authorList>
    </citation>
    <scope>NUCLEOTIDE SEQUENCE</scope>
    <source>
        <strain evidence="2">CLIB 1423</strain>
    </source>
</reference>
<dbReference type="Proteomes" id="UP000837801">
    <property type="component" value="Unassembled WGS sequence"/>
</dbReference>
<organism evidence="2 3">
    <name type="scientific">[Candida] railenensis</name>
    <dbReference type="NCBI Taxonomy" id="45579"/>
    <lineage>
        <taxon>Eukaryota</taxon>
        <taxon>Fungi</taxon>
        <taxon>Dikarya</taxon>
        <taxon>Ascomycota</taxon>
        <taxon>Saccharomycotina</taxon>
        <taxon>Pichiomycetes</taxon>
        <taxon>Debaryomycetaceae</taxon>
        <taxon>Kurtzmaniella</taxon>
    </lineage>
</organism>
<dbReference type="EMBL" id="CAKXYY010000025">
    <property type="protein sequence ID" value="CAH2355379.1"/>
    <property type="molecule type" value="Genomic_DNA"/>
</dbReference>
<protein>
    <submittedName>
        <fullName evidence="2">Uncharacterized protein</fullName>
    </submittedName>
</protein>
<name>A0A9P0W171_9ASCO</name>
<proteinExistence type="predicted"/>
<keyword evidence="3" id="KW-1185">Reference proteome</keyword>
<keyword evidence="1" id="KW-0812">Transmembrane</keyword>